<organism evidence="5 6">
    <name type="scientific">Belnapia rosea</name>
    <dbReference type="NCBI Taxonomy" id="938405"/>
    <lineage>
        <taxon>Bacteria</taxon>
        <taxon>Pseudomonadati</taxon>
        <taxon>Pseudomonadota</taxon>
        <taxon>Alphaproteobacteria</taxon>
        <taxon>Acetobacterales</taxon>
        <taxon>Roseomonadaceae</taxon>
        <taxon>Belnapia</taxon>
    </lineage>
</organism>
<dbReference type="RefSeq" id="WP_090660854.1">
    <property type="nucleotide sequence ID" value="NZ_FMZX01000001.1"/>
</dbReference>
<dbReference type="PANTHER" id="PTHR16943:SF8">
    <property type="entry name" value="2-METHYLCITRATE DEHYDRATASE"/>
    <property type="match status" value="1"/>
</dbReference>
<feature type="region of interest" description="Disordered" evidence="2">
    <location>
        <begin position="1"/>
        <end position="21"/>
    </location>
</feature>
<evidence type="ECO:0000256" key="1">
    <source>
        <dbReference type="ARBA" id="ARBA00006174"/>
    </source>
</evidence>
<name>A0A1G6LK89_9PROT</name>
<accession>A0A1G6LK89</accession>
<dbReference type="InterPro" id="IPR042188">
    <property type="entry name" value="MmgE/PrpD_sf_2"/>
</dbReference>
<keyword evidence="6" id="KW-1185">Reference proteome</keyword>
<evidence type="ECO:0000259" key="4">
    <source>
        <dbReference type="Pfam" id="PF19305"/>
    </source>
</evidence>
<dbReference type="AlphaFoldDB" id="A0A1G6LK89"/>
<comment type="similarity">
    <text evidence="1">Belongs to the PrpD family.</text>
</comment>
<dbReference type="InterPro" id="IPR042183">
    <property type="entry name" value="MmgE/PrpD_sf_1"/>
</dbReference>
<dbReference type="SUPFAM" id="SSF103378">
    <property type="entry name" value="2-methylcitrate dehydratase PrpD"/>
    <property type="match status" value="1"/>
</dbReference>
<dbReference type="PANTHER" id="PTHR16943">
    <property type="entry name" value="2-METHYLCITRATE DEHYDRATASE-RELATED"/>
    <property type="match status" value="1"/>
</dbReference>
<feature type="domain" description="MmgE/PrpD C-terminal" evidence="4">
    <location>
        <begin position="298"/>
        <end position="464"/>
    </location>
</feature>
<sequence length="481" mass="49699">MDMPMQGADTGTTEGGTAEDLGPTRVLAEFCAGLDLGAVDSLARRAARRHLIDTLGAMIAGGPQEATRMVERALAAGGIAPGTVPVPGLARRYDALSAAYIGGTAGHGLELDDGFRAGSVHPGTVVVPAAWSVAAARGAGGQALLRSVVAGYEVACRISAASHPRARWRGFHNTGTAGVFAAAAAAAGLLIGLDADGVENAFGAAASSASGLFTFLAGGDVKRVHPGHAAREGLLAALLTEAGLPGPRGVLEFKEGYFNAYAGGDTGAVDYRRIDILAAGDNHPQSRFAVANCYMKPHACCRHIHAAIDAVLDIAAAEDVAPGAVEAVEIGSYAVAASHAAVGWSEMTTAQMSFPFVIATALQRRRVTLADFGAAERADPAVLGLTRRIHVTTDAECDAEYPRRRSAKVRLRLADGRSFDRYVPEPYGAASNPLTDAALEEKFLGLAEPVLGAARARDALAQLWRIEEVADIRPLAELLAA</sequence>
<proteinExistence type="inferred from homology"/>
<feature type="compositionally biased region" description="Low complexity" evidence="2">
    <location>
        <begin position="7"/>
        <end position="20"/>
    </location>
</feature>
<dbReference type="InterPro" id="IPR036148">
    <property type="entry name" value="MmgE/PrpD_sf"/>
</dbReference>
<dbReference type="STRING" id="938405.SAMN02927895_01772"/>
<dbReference type="InterPro" id="IPR045336">
    <property type="entry name" value="MmgE_PrpD_N"/>
</dbReference>
<dbReference type="Gene3D" id="3.30.1330.120">
    <property type="entry name" value="2-methylcitrate dehydratase PrpD"/>
    <property type="match status" value="1"/>
</dbReference>
<reference evidence="5 6" key="1">
    <citation type="submission" date="2016-10" db="EMBL/GenBank/DDBJ databases">
        <authorList>
            <person name="de Groot N.N."/>
        </authorList>
    </citation>
    <scope>NUCLEOTIDE SEQUENCE [LARGE SCALE GENOMIC DNA]</scope>
    <source>
        <strain evidence="5 6">CPCC 100156</strain>
    </source>
</reference>
<dbReference type="InterPro" id="IPR045337">
    <property type="entry name" value="MmgE_PrpD_C"/>
</dbReference>
<feature type="domain" description="MmgE/PrpD N-terminal" evidence="3">
    <location>
        <begin position="27"/>
        <end position="265"/>
    </location>
</feature>
<evidence type="ECO:0000313" key="5">
    <source>
        <dbReference type="EMBL" id="SDC43710.1"/>
    </source>
</evidence>
<dbReference type="Gene3D" id="1.10.4100.10">
    <property type="entry name" value="2-methylcitrate dehydratase PrpD"/>
    <property type="match status" value="1"/>
</dbReference>
<dbReference type="EMBL" id="FMZX01000001">
    <property type="protein sequence ID" value="SDC43710.1"/>
    <property type="molecule type" value="Genomic_DNA"/>
</dbReference>
<gene>
    <name evidence="5" type="ORF">SAMN04487779_1001928</name>
</gene>
<dbReference type="Pfam" id="PF19305">
    <property type="entry name" value="MmgE_PrpD_C"/>
    <property type="match status" value="1"/>
</dbReference>
<evidence type="ECO:0000259" key="3">
    <source>
        <dbReference type="Pfam" id="PF03972"/>
    </source>
</evidence>
<dbReference type="Pfam" id="PF03972">
    <property type="entry name" value="MmgE_PrpD_N"/>
    <property type="match status" value="1"/>
</dbReference>
<evidence type="ECO:0000313" key="6">
    <source>
        <dbReference type="Proteomes" id="UP000198925"/>
    </source>
</evidence>
<protein>
    <submittedName>
        <fullName evidence="5">2-methylcitrate dehydratase PrpD</fullName>
    </submittedName>
</protein>
<dbReference type="InterPro" id="IPR005656">
    <property type="entry name" value="MmgE_PrpD"/>
</dbReference>
<evidence type="ECO:0000256" key="2">
    <source>
        <dbReference type="SAM" id="MobiDB-lite"/>
    </source>
</evidence>
<dbReference type="GO" id="GO:0016829">
    <property type="term" value="F:lyase activity"/>
    <property type="evidence" value="ECO:0007669"/>
    <property type="project" value="InterPro"/>
</dbReference>
<dbReference type="Proteomes" id="UP000198925">
    <property type="component" value="Unassembled WGS sequence"/>
</dbReference>